<protein>
    <submittedName>
        <fullName evidence="4">Peptidoglycan-binding domain-containing protein</fullName>
    </submittedName>
</protein>
<dbReference type="InterPro" id="IPR002477">
    <property type="entry name" value="Peptidoglycan-bd-like"/>
</dbReference>
<feature type="domain" description="Peptidoglycan binding-like" evidence="3">
    <location>
        <begin position="281"/>
        <end position="339"/>
    </location>
</feature>
<dbReference type="Gene3D" id="1.10.101.10">
    <property type="entry name" value="PGBD-like superfamily/PGBD"/>
    <property type="match status" value="1"/>
</dbReference>
<evidence type="ECO:0000259" key="3">
    <source>
        <dbReference type="Pfam" id="PF01471"/>
    </source>
</evidence>
<feature type="region of interest" description="Disordered" evidence="1">
    <location>
        <begin position="184"/>
        <end position="282"/>
    </location>
</feature>
<evidence type="ECO:0000313" key="5">
    <source>
        <dbReference type="Proteomes" id="UP001500668"/>
    </source>
</evidence>
<dbReference type="Pfam" id="PF01471">
    <property type="entry name" value="PG_binding_1"/>
    <property type="match status" value="1"/>
</dbReference>
<dbReference type="Proteomes" id="UP001500668">
    <property type="component" value="Unassembled WGS sequence"/>
</dbReference>
<dbReference type="InterPro" id="IPR036366">
    <property type="entry name" value="PGBDSf"/>
</dbReference>
<proteinExistence type="predicted"/>
<reference evidence="5" key="1">
    <citation type="journal article" date="2019" name="Int. J. Syst. Evol. Microbiol.">
        <title>The Global Catalogue of Microorganisms (GCM) 10K type strain sequencing project: providing services to taxonomists for standard genome sequencing and annotation.</title>
        <authorList>
            <consortium name="The Broad Institute Genomics Platform"/>
            <consortium name="The Broad Institute Genome Sequencing Center for Infectious Disease"/>
            <person name="Wu L."/>
            <person name="Ma J."/>
        </authorList>
    </citation>
    <scope>NUCLEOTIDE SEQUENCE [LARGE SCALE GENOMIC DNA]</scope>
    <source>
        <strain evidence="5">JCM 5067</strain>
    </source>
</reference>
<feature type="compositionally biased region" description="Low complexity" evidence="1">
    <location>
        <begin position="248"/>
        <end position="258"/>
    </location>
</feature>
<accession>A0ABP3R9X0</accession>
<feature type="region of interest" description="Disordered" evidence="1">
    <location>
        <begin position="1"/>
        <end position="33"/>
    </location>
</feature>
<feature type="compositionally biased region" description="Polar residues" evidence="1">
    <location>
        <begin position="236"/>
        <end position="247"/>
    </location>
</feature>
<keyword evidence="2" id="KW-0472">Membrane</keyword>
<sequence length="344" mass="35010">MKPQACPECARHHEPVPGPCPARAAEPATAEDFDPLRIRPYVTLENVGAAPSGGEVGQGAEPELGTTGNPELTMPLTPVPSGAAHARAEESTQDQPVLLGARGTAREEATDPHPTTHAPAGGPAQDDPVLLGARGTARPAHDGPQTSRRRRLPLLLALAATAALVAYAASQTLFAGASDNTAGAATTVSTAPDDASPTPTATATPTPTGTGTARTTTPTPHRTGTPTRTPKPSRHPATTPTPTPSKITGTGAVGTSTAPAPPPPAATTAPATAPVLRKGDNGPEVAELQDRLAQLTIYNGKIDGHFGSKTENAVRTYQSYMGLEADPPGVYGPETRRALEAQTS</sequence>
<gene>
    <name evidence="4" type="ORF">GCM10010394_36360</name>
</gene>
<evidence type="ECO:0000313" key="4">
    <source>
        <dbReference type="EMBL" id="GAA0603433.1"/>
    </source>
</evidence>
<feature type="compositionally biased region" description="Basic and acidic residues" evidence="1">
    <location>
        <begin position="334"/>
        <end position="344"/>
    </location>
</feature>
<keyword evidence="2" id="KW-0812">Transmembrane</keyword>
<evidence type="ECO:0000256" key="1">
    <source>
        <dbReference type="SAM" id="MobiDB-lite"/>
    </source>
</evidence>
<feature type="transmembrane region" description="Helical" evidence="2">
    <location>
        <begin position="152"/>
        <end position="170"/>
    </location>
</feature>
<organism evidence="4 5">
    <name type="scientific">Streptomyces crystallinus</name>
    <dbReference type="NCBI Taxonomy" id="68191"/>
    <lineage>
        <taxon>Bacteria</taxon>
        <taxon>Bacillati</taxon>
        <taxon>Actinomycetota</taxon>
        <taxon>Actinomycetes</taxon>
        <taxon>Kitasatosporales</taxon>
        <taxon>Streptomycetaceae</taxon>
        <taxon>Streptomyces</taxon>
    </lineage>
</organism>
<feature type="region of interest" description="Disordered" evidence="1">
    <location>
        <begin position="325"/>
        <end position="344"/>
    </location>
</feature>
<dbReference type="RefSeq" id="WP_344074732.1">
    <property type="nucleotide sequence ID" value="NZ_BAAACA010000019.1"/>
</dbReference>
<keyword evidence="2" id="KW-1133">Transmembrane helix</keyword>
<feature type="compositionally biased region" description="Low complexity" evidence="1">
    <location>
        <begin position="197"/>
        <end position="230"/>
    </location>
</feature>
<feature type="region of interest" description="Disordered" evidence="1">
    <location>
        <begin position="48"/>
        <end position="148"/>
    </location>
</feature>
<keyword evidence="5" id="KW-1185">Reference proteome</keyword>
<dbReference type="SUPFAM" id="SSF47090">
    <property type="entry name" value="PGBD-like"/>
    <property type="match status" value="1"/>
</dbReference>
<evidence type="ECO:0000256" key="2">
    <source>
        <dbReference type="SAM" id="Phobius"/>
    </source>
</evidence>
<comment type="caution">
    <text evidence="4">The sequence shown here is derived from an EMBL/GenBank/DDBJ whole genome shotgun (WGS) entry which is preliminary data.</text>
</comment>
<dbReference type="EMBL" id="BAAACA010000019">
    <property type="protein sequence ID" value="GAA0603433.1"/>
    <property type="molecule type" value="Genomic_DNA"/>
</dbReference>
<name>A0ABP3R9X0_9ACTN</name>
<dbReference type="InterPro" id="IPR036365">
    <property type="entry name" value="PGBD-like_sf"/>
</dbReference>